<accession>A0A379K5A3</accession>
<dbReference type="InterPro" id="IPR036465">
    <property type="entry name" value="vWFA_dom_sf"/>
</dbReference>
<feature type="region of interest" description="Disordered" evidence="2">
    <location>
        <begin position="2089"/>
        <end position="2111"/>
    </location>
</feature>
<dbReference type="PROSITE" id="PS00330">
    <property type="entry name" value="HEMOLYSIN_CALCIUM"/>
    <property type="match status" value="3"/>
</dbReference>
<dbReference type="Pfam" id="PF13519">
    <property type="entry name" value="VWA_2"/>
    <property type="match status" value="1"/>
</dbReference>
<gene>
    <name evidence="4" type="primary">algE2</name>
    <name evidence="4" type="ORF">NCTC10860_01954</name>
</gene>
<dbReference type="Gene3D" id="3.40.50.410">
    <property type="entry name" value="von Willebrand factor, type A domain"/>
    <property type="match status" value="1"/>
</dbReference>
<evidence type="ECO:0000256" key="2">
    <source>
        <dbReference type="SAM" id="MobiDB-lite"/>
    </source>
</evidence>
<proteinExistence type="predicted"/>
<dbReference type="InterPro" id="IPR019960">
    <property type="entry name" value="T1SS_VCA0849"/>
</dbReference>
<dbReference type="SUPFAM" id="SSF51120">
    <property type="entry name" value="beta-Roll"/>
    <property type="match status" value="1"/>
</dbReference>
<evidence type="ECO:0000313" key="4">
    <source>
        <dbReference type="EMBL" id="SUD59664.1"/>
    </source>
</evidence>
<dbReference type="EMBL" id="UGUW01000004">
    <property type="protein sequence ID" value="SUD59664.1"/>
    <property type="molecule type" value="Genomic_DNA"/>
</dbReference>
<dbReference type="PROSITE" id="PS50234">
    <property type="entry name" value="VWFA"/>
    <property type="match status" value="1"/>
</dbReference>
<keyword evidence="4" id="KW-0413">Isomerase</keyword>
<dbReference type="GO" id="GO:0005509">
    <property type="term" value="F:calcium ion binding"/>
    <property type="evidence" value="ECO:0007669"/>
    <property type="project" value="InterPro"/>
</dbReference>
<dbReference type="EC" id="5.1.3.-" evidence="4"/>
<dbReference type="GO" id="GO:0016853">
    <property type="term" value="F:isomerase activity"/>
    <property type="evidence" value="ECO:0007669"/>
    <property type="project" value="UniProtKB-KW"/>
</dbReference>
<feature type="region of interest" description="Disordered" evidence="2">
    <location>
        <begin position="3101"/>
        <end position="3122"/>
    </location>
</feature>
<protein>
    <submittedName>
        <fullName evidence="4">Hemolysin-type calcium-binding repeat-containing protein</fullName>
        <ecNumber evidence="4">5.1.3.-</ecNumber>
    </submittedName>
</protein>
<dbReference type="InterPro" id="IPR011049">
    <property type="entry name" value="Serralysin-like_metalloprot_C"/>
</dbReference>
<dbReference type="InterPro" id="IPR001343">
    <property type="entry name" value="Hemolysn_Ca-bd"/>
</dbReference>
<dbReference type="Pfam" id="PF19116">
    <property type="entry name" value="DUF5801"/>
    <property type="match status" value="3"/>
</dbReference>
<dbReference type="NCBIfam" id="TIGR03661">
    <property type="entry name" value="T1SS_VCA0849"/>
    <property type="match status" value="1"/>
</dbReference>
<organism evidence="4 5">
    <name type="scientific">Ectopseudomonas oleovorans</name>
    <name type="common">Pseudomonas oleovorans</name>
    <dbReference type="NCBI Taxonomy" id="301"/>
    <lineage>
        <taxon>Bacteria</taxon>
        <taxon>Pseudomonadati</taxon>
        <taxon>Pseudomonadota</taxon>
        <taxon>Gammaproteobacteria</taxon>
        <taxon>Pseudomonadales</taxon>
        <taxon>Pseudomonadaceae</taxon>
        <taxon>Ectopseudomonas</taxon>
    </lineage>
</organism>
<dbReference type="SMART" id="SM00327">
    <property type="entry name" value="VWA"/>
    <property type="match status" value="1"/>
</dbReference>
<dbReference type="InterPro" id="IPR018511">
    <property type="entry name" value="Hemolysin-typ_Ca-bd_CS"/>
</dbReference>
<evidence type="ECO:0000259" key="3">
    <source>
        <dbReference type="PROSITE" id="PS50234"/>
    </source>
</evidence>
<evidence type="ECO:0000313" key="5">
    <source>
        <dbReference type="Proteomes" id="UP000254084"/>
    </source>
</evidence>
<reference evidence="4 5" key="1">
    <citation type="submission" date="2018-06" db="EMBL/GenBank/DDBJ databases">
        <authorList>
            <consortium name="Pathogen Informatics"/>
            <person name="Doyle S."/>
        </authorList>
    </citation>
    <scope>NUCLEOTIDE SEQUENCE [LARGE SCALE GENOMIC DNA]</scope>
    <source>
        <strain evidence="4 5">NCTC10860</strain>
    </source>
</reference>
<feature type="domain" description="VWFA" evidence="3">
    <location>
        <begin position="2978"/>
        <end position="3190"/>
    </location>
</feature>
<dbReference type="Pfam" id="PF17963">
    <property type="entry name" value="Big_9"/>
    <property type="match status" value="1"/>
</dbReference>
<name>A0A379K5A3_ECTOL</name>
<feature type="compositionally biased region" description="Low complexity" evidence="2">
    <location>
        <begin position="3102"/>
        <end position="3113"/>
    </location>
</feature>
<dbReference type="RefSeq" id="WP_115289974.1">
    <property type="nucleotide sequence ID" value="NZ_UGUW01000004.1"/>
</dbReference>
<dbReference type="Pfam" id="PF00353">
    <property type="entry name" value="HemolysinCabind"/>
    <property type="match status" value="1"/>
</dbReference>
<dbReference type="GO" id="GO:0005615">
    <property type="term" value="C:extracellular space"/>
    <property type="evidence" value="ECO:0007669"/>
    <property type="project" value="InterPro"/>
</dbReference>
<keyword evidence="1" id="KW-0106">Calcium</keyword>
<feature type="compositionally biased region" description="Polar residues" evidence="2">
    <location>
        <begin position="2089"/>
        <end position="2099"/>
    </location>
</feature>
<dbReference type="PRINTS" id="PR00313">
    <property type="entry name" value="CABNDNGRPT"/>
</dbReference>
<dbReference type="CDD" id="cd00198">
    <property type="entry name" value="vWFA"/>
    <property type="match status" value="1"/>
</dbReference>
<evidence type="ECO:0000256" key="1">
    <source>
        <dbReference type="ARBA" id="ARBA00022837"/>
    </source>
</evidence>
<dbReference type="Proteomes" id="UP000254084">
    <property type="component" value="Unassembled WGS sequence"/>
</dbReference>
<dbReference type="InterPro" id="IPR019959">
    <property type="entry name" value="T1SS-143_rpt-cont_dom"/>
</dbReference>
<dbReference type="SUPFAM" id="SSF53300">
    <property type="entry name" value="vWA-like"/>
    <property type="match status" value="1"/>
</dbReference>
<sequence length="3799" mass="384950">MVIGTLGYSFGPNGIGSFAWSSEGLAALGISSQGVSLTYSVSADGLTLSAFAGDTLVFTLQLTDLAAGTYEFSLFAPLDHAAPEPGGSDENDLFFLFGYSITDGAGNTAAGSLTLGVDDDTPELQGVPGERPSVGGLVHEDALDNGNAEGGQTLTLSGGPGTLDALVNFGADGRGSFSLSGSAEALDSLIALGLTSGGVALAYSVSADGTTLIATAGGNPVFTLVVNPDGSYLFTLQGPLDHPEADGIDAETLGDSSLALDFSGLLVATDGDGDPLADGFDAGSFVIDIEDDVPVLVGSPGERPTVGGLVHEDALDNGNAEGGDQTLTVEGDIGALDALVNFGADGRGGFQLSTAPGALIGLQNLGLTSGNVELFYAVSADGSTLTATAGEGGAPVFTLVVNPDGSYLFTLQGPLDHPEADGIDAETLGDNSLALDFSGLLVATDGDGDPLNDGFDAGSFVIDIEDDVPVLVGTPGERPTVGGLVHEDALDNGNAEGGDQTLTVEGDVGALDALVNFGADGRGGFQLSTAPGALIGLQDLGLTSGNVELFYAVSADGSTLTATAGEGGAPVFTLLVNPDGSYLFTLQGPLDHPEADGIDAETLGDNSLALDFSGLLVATDRDGDPLNDGFDAGSFVIDIEDDVPVLVGAPGERPVVGGLVHEDALDNGNAEGGDQTLTVEGDIGALDALVNFGADGRGGFQLSTAPGALIGLQDLGLTSGNVELFYAVSADGSTLTATAGEGGAPVFTLLVNPDGSYLFTLQGPLDHPEADGIDAETLGDSSLALDFSGILQTTDFDGDAVAGGFDAGSFVIDIEDDVPVLVGTPGERPTVGGLVHEDALDNGNAEGGDQTLTVEGDIGALDALVNFGADGRGGFQLSTAPGALIGLQDLGLASGNVELFYAVSADGSTLTATAGEGGAPVFTLLVNPDGSYLFTLQGPLDHPEADGIDAETLGDNSLALDFSGLLVATDGDGDPLNDGFDAGSFVIDIEDDVPVLVGSPGERPTVGGLVHEDALSNGNAEGGDQTLTVEGDVGALDALVNFGADGRGGFQLSTAPGALIGLQDLGLTSGNVELFYAVSADGSTLTATAGEGGAPVFTLVVNPDGSYLFTLQGPLDHPEADGIDSETLADNSLALDFSGLLVATDGDGDPLADGFDAGSFVIDIEDDVPVLVGAPGERPTVGGLVHEDALDNGNAEGGQTLTLSGGPGTLDALVNFGADGRGSFSLSGSAEALDSLIALGLTSGGVALAYSVSADGTTLIATAGGNPVFTLVVNPDGSYLFTLQGPLDHPEADGIDAETLGDNSLALDFSGLLVATDGDGDPLNDGFDAGSFVIDIEDDVPVLVGAPGERPTVGGLVHEDALDNGNAEGGQTLTLSGGPGTLDALVNFGADGRGSFSLSGSAEALDSLIALGLTSGGVALAYSVSADGTTLIATAGGNPVFTLVVNPDGSYLFTLQGPLDHPEADGIDAETLGDNSLALDFSGLLVATDGDGDPLNDGFDAGSFVIDIEDDVPVLVGAPGERPVVGGLVHEDALDNGNAEGGDQTLTVEGDVGALDALVNFGADGRGGFQLSTAPGALIGLQDLGLTSGSVELFYAVSADGSTLTATAGEGGAPVFTLLVNPDGSYLFTLQGPLDHPEADGIDAETLGDNSLALDFSGLLVATDGDGDPLNDGFDAGSFVIDIEDDVPVLVGAPGERPVVGGLVHEDALDNGNAEGGDQTLTVEGDIGALDALVNFGADGRGGFQLSTAPGALIGLQDLGLTSGNVELFYAVSADGSTLTATAGEGGAPVFTLLVNPDGSYLFTLQGPLDHPEADGIDAETLGDNSLALDFSGLLVATDGDGDPLADGFDAGSFVIDIEDDVPTLSLGVNKQALVQLEVALDETRGNHDRYAANDNQSQGYVNDDNGALAKVTTELAGGLTSLFTIGGTAGADGEASLSGTLSFFGVPPLGLATTLSATHGGAIRLFVDPANSQLIKGVDASGDTVFTIAIVTVDGQPQLQTTLFEAIRHPDNDQRFDEAVDLLIKDQGSLQLQYQVTRVDGDGDAVTRTAKVELAGGNSSYFSFQDDGPKITKFELQHGTKLYVDESVGSTGSSQNENGHVAPNDEQGHGDVLGYASIDGKDLFKLTVDAGSDGQDTSRTRFELNLSKDGVDSGLDATAGGDIRLYKDADGNVLGVANGVTVFKVSVNAGSGSVTLVQYEAIVHGNTSNHDELALIRAGVLKLGVTVYDKDGDSHSASLDLGKVVGFEDDGPSAGITKAAYALDDEGLPNGINGGEGDVTGANTTVSGTLVFDAGSDGLRGISLSGPSVLGTENVTSTWNADSKTLTISSAERDTLVTVVLTDPALGKYQLKLHQPLMHPAGQDENDIKLQIGYTVTDGDGDTAVGKLVVTVNDDTPTIQAMQPGFESQATFLGTDAGYHNSYGYYSRDAEGNPSVGKVIWADVKAQTAGTTFDLDGLDPSEVGFFIIPNGAANVGLSNGAELTFQQDADGNWQALLAGVPLTGAGGANVLFDRAEFNPGGSHLQDNAEPGNQNWEDLTDAPDYDYNDVNTNVTWGMPLQVDETYLGTPDATVSRNFSSAFNAEYGADGPGSLVYELVIKSPNSGLVDTESDEAVKLVFNGSVLEGRTETGNELVFTLSVDAAGLVTLTQLRAVVHPTAQPDELHLLGSDKIGLQATITDADGDQASASIDLGKVLGFRDDAPMAVNDGIAGEVSRSAVDQVVGNINDLTGNDSFGNDGRASVSPVQIIGQGSQGGTLVIDTSGNLVYSAGSGASAGTEVFTYQITDGDGDVSTATVTLTLGGNDPVGGQASGSVDEDGLTHGLAGGPNDLAGEATTASGALGYQVDSFGGFAWDASGLGSLSSGGSALNYQLSADGKTLSAFDAGGNPVFTLSLTNSETGQYSFKLFKPLDHPAPDVDGTADENDLNLAFSYKVWDSAAPSAPATGSLTITVDDDSPATPDDIAKSASEPQGIQTNLMVVLDLSGSMDDAPSGVSGFSSKLALAKDAVQRLIDSYDNLGDVMVRIVTFANSASAVGNVWMSAVDAKAWLTDLANNAGNGSTNYDDALIKAMNAYDSSGKLTGAGVQNVSYFLSDGQPTLSNANPGSNNSGSQYNPELGDGIGDSEEEDWIAFLTAKDIKSYALGMGLGSDLDKTLLNPIAYDGQTGANTDGILVSNLNQLNDTLQGTVTGTVISGNLISEGSNGFGADGPGLQPIAAITHNGVTYTSESAAYDAASHTLTFTTVGGGSFSVNLVTGVYTYNFNGDVAEDVTDTIRYTLIDRDGDAVSADLKLTITDSSEVYAYDNYNQAIVGQKWVTPDPVSQVLANFSTTVNPASSGPNYNPWIFDTTDNGNVSGNETTVITQANVMAVAGSKWGVTAVNSSNGVSVQGNALQLVDSDRGAGVSTKAATPTFEVAEGDTAKVSFDLGSIRNFSSSGSGDQFTWALYKQNGSAWTLVQSGTHASSNSTTVTSNSVGEGTYRLYFEVNDRTNNGGSFRVRVDNITLITVAAAMLVDTATAVAGNVLTDANNYLYSDHPWGAVDSKGSEGATLSVLDNGSFVAVGTSKTIDGQWGSLLLHSDGSYTYTPDPDYTNLGKEDVFTYQLTQPDGDVSTARLVVGIGSSVAVQPNVVMGHEALNDTLLGSEGSDVLLGLGGNDTLHGLGGNDRLEGGDGNDTLIGGKGNDILIGGAGNDTFVWNADDRGGNYHDIVKDFGNGADKLDLSQLLVGVSDPASADVLTQYLSFDFVSDPGSTVINIASAGGGAPVDQTITLENTILSGGNTADIIQGMLDQNQLVA</sequence>
<dbReference type="InterPro" id="IPR043824">
    <property type="entry name" value="DUF5801"/>
</dbReference>
<dbReference type="InterPro" id="IPR002035">
    <property type="entry name" value="VWF_A"/>
</dbReference>
<dbReference type="NCBIfam" id="TIGR03660">
    <property type="entry name" value="T1SS_rpt_143"/>
    <property type="match status" value="3"/>
</dbReference>